<dbReference type="Gene3D" id="3.40.950.10">
    <property type="entry name" value="Fe-only Hydrogenase (Larger Subunit), Chain L, domain 3"/>
    <property type="match status" value="1"/>
</dbReference>
<evidence type="ECO:0000256" key="3">
    <source>
        <dbReference type="ARBA" id="ARBA00023004"/>
    </source>
</evidence>
<dbReference type="GO" id="GO:0046872">
    <property type="term" value="F:metal ion binding"/>
    <property type="evidence" value="ECO:0007669"/>
    <property type="project" value="UniProtKB-KW"/>
</dbReference>
<accession>A0A1N6WPA2</accession>
<dbReference type="SUPFAM" id="SSF55785">
    <property type="entry name" value="PYP-like sensor domain (PAS domain)"/>
    <property type="match status" value="1"/>
</dbReference>
<evidence type="ECO:0000256" key="4">
    <source>
        <dbReference type="ARBA" id="ARBA00023014"/>
    </source>
</evidence>
<dbReference type="SUPFAM" id="SSF53920">
    <property type="entry name" value="Fe-only hydrogenase"/>
    <property type="match status" value="1"/>
</dbReference>
<dbReference type="RefSeq" id="WP_076489692.1">
    <property type="nucleotide sequence ID" value="NZ_FTMS01000018.1"/>
</dbReference>
<dbReference type="InterPro" id="IPR017900">
    <property type="entry name" value="4Fe4S_Fe_S_CS"/>
</dbReference>
<dbReference type="Pfam" id="PF00037">
    <property type="entry name" value="Fer4"/>
    <property type="match status" value="1"/>
</dbReference>
<dbReference type="Pfam" id="PF04060">
    <property type="entry name" value="FeS"/>
    <property type="match status" value="1"/>
</dbReference>
<dbReference type="InterPro" id="IPR007202">
    <property type="entry name" value="4Fe-4S_dom"/>
</dbReference>
<gene>
    <name evidence="7" type="ORF">SAMN05920897_11830</name>
</gene>
<dbReference type="InterPro" id="IPR004108">
    <property type="entry name" value="Fe_hydrogenase_lsu_C"/>
</dbReference>
<keyword evidence="3" id="KW-0408">Iron</keyword>
<evidence type="ECO:0000256" key="2">
    <source>
        <dbReference type="ARBA" id="ARBA00022723"/>
    </source>
</evidence>
<dbReference type="SUPFAM" id="SSF54862">
    <property type="entry name" value="4Fe-4S ferredoxins"/>
    <property type="match status" value="1"/>
</dbReference>
<dbReference type="InterPro" id="IPR035965">
    <property type="entry name" value="PAS-like_dom_sf"/>
</dbReference>
<dbReference type="InterPro" id="IPR000014">
    <property type="entry name" value="PAS"/>
</dbReference>
<dbReference type="Pfam" id="PF13188">
    <property type="entry name" value="PAS_8"/>
    <property type="match status" value="1"/>
</dbReference>
<keyword evidence="8" id="KW-1185">Reference proteome</keyword>
<dbReference type="PROSITE" id="PS00198">
    <property type="entry name" value="4FE4S_FER_1"/>
    <property type="match status" value="1"/>
</dbReference>
<evidence type="ECO:0000259" key="6">
    <source>
        <dbReference type="PROSITE" id="PS51656"/>
    </source>
</evidence>
<proteinExistence type="predicted"/>
<protein>
    <submittedName>
        <fullName evidence="7">Iron only hydrogenase large subunit, C-terminal domain</fullName>
    </submittedName>
</protein>
<dbReference type="Pfam" id="PF02906">
    <property type="entry name" value="Fe_hyd_lg_C"/>
    <property type="match status" value="1"/>
</dbReference>
<evidence type="ECO:0000313" key="7">
    <source>
        <dbReference type="EMBL" id="SIQ91856.1"/>
    </source>
</evidence>
<keyword evidence="1" id="KW-0004">4Fe-4S</keyword>
<dbReference type="Gene3D" id="1.10.15.40">
    <property type="entry name" value="Electron transport complex subunit B, putative Fe-S cluster"/>
    <property type="match status" value="1"/>
</dbReference>
<dbReference type="PROSITE" id="PS51656">
    <property type="entry name" value="4FE4S"/>
    <property type="match status" value="1"/>
</dbReference>
<dbReference type="AlphaFoldDB" id="A0A1N6WPA2"/>
<dbReference type="OrthoDB" id="9798098at2"/>
<evidence type="ECO:0000313" key="8">
    <source>
        <dbReference type="Proteomes" id="UP000186400"/>
    </source>
</evidence>
<organism evidence="7 8">
    <name type="scientific">Alkalispirochaeta americana</name>
    <dbReference type="NCBI Taxonomy" id="159291"/>
    <lineage>
        <taxon>Bacteria</taxon>
        <taxon>Pseudomonadati</taxon>
        <taxon>Spirochaetota</taxon>
        <taxon>Spirochaetia</taxon>
        <taxon>Spirochaetales</taxon>
        <taxon>Spirochaetaceae</taxon>
        <taxon>Alkalispirochaeta</taxon>
    </lineage>
</organism>
<feature type="domain" description="4Fe-4S" evidence="6">
    <location>
        <begin position="358"/>
        <end position="420"/>
    </location>
</feature>
<feature type="domain" description="4Fe-4S ferredoxin-type" evidence="5">
    <location>
        <begin position="5"/>
        <end position="33"/>
    </location>
</feature>
<dbReference type="Gene3D" id="3.30.70.20">
    <property type="match status" value="1"/>
</dbReference>
<dbReference type="EMBL" id="FTMS01000018">
    <property type="protein sequence ID" value="SIQ91856.1"/>
    <property type="molecule type" value="Genomic_DNA"/>
</dbReference>
<feature type="domain" description="4Fe-4S ferredoxin-type" evidence="5">
    <location>
        <begin position="34"/>
        <end position="63"/>
    </location>
</feature>
<dbReference type="InterPro" id="IPR009016">
    <property type="entry name" value="Fe_hydrogenase"/>
</dbReference>
<dbReference type="GO" id="GO:0051539">
    <property type="term" value="F:4 iron, 4 sulfur cluster binding"/>
    <property type="evidence" value="ECO:0007669"/>
    <property type="project" value="UniProtKB-KW"/>
</dbReference>
<evidence type="ECO:0000256" key="1">
    <source>
        <dbReference type="ARBA" id="ARBA00022485"/>
    </source>
</evidence>
<evidence type="ECO:0000259" key="5">
    <source>
        <dbReference type="PROSITE" id="PS51379"/>
    </source>
</evidence>
<dbReference type="STRING" id="159291.SAMN05920897_11830"/>
<name>A0A1N6WPA2_9SPIO</name>
<dbReference type="InterPro" id="IPR017896">
    <property type="entry name" value="4Fe4S_Fe-S-bd"/>
</dbReference>
<reference evidence="7 8" key="1">
    <citation type="submission" date="2017-01" db="EMBL/GenBank/DDBJ databases">
        <authorList>
            <person name="Mah S.A."/>
            <person name="Swanson W.J."/>
            <person name="Moy G.W."/>
            <person name="Vacquier V.D."/>
        </authorList>
    </citation>
    <scope>NUCLEOTIDE SEQUENCE [LARGE SCALE GENOMIC DNA]</scope>
    <source>
        <strain evidence="7 8">ASpG1</strain>
    </source>
</reference>
<dbReference type="PANTHER" id="PTHR11615">
    <property type="entry name" value="NITRATE, FORMATE, IRON DEHYDROGENASE"/>
    <property type="match status" value="1"/>
</dbReference>
<dbReference type="InterPro" id="IPR050340">
    <property type="entry name" value="Cytosolic_Fe-S_CAF"/>
</dbReference>
<keyword evidence="2" id="KW-0479">Metal-binding</keyword>
<dbReference type="Proteomes" id="UP000186400">
    <property type="component" value="Unassembled WGS sequence"/>
</dbReference>
<keyword evidence="4" id="KW-0411">Iron-sulfur</keyword>
<sequence>MNKQYAVYTAETNCQDCCRCLRNCPVKAIRVEKGRAAIVPELCVACGTCVDACPGGAKKIRSDIGRVRALLARRERVLVSVAPSYAAEFPEVRPGAFAQAMKELGFAGTAETAIGADRVTRALADLLQEPPQPLSISTACPAAVDFIRKYMPEFTPCLTPLGSPMVAHSDIMRKEHNDTIGIVFIGPCIAKKVEADADPLNPEAALTFGELRQFMKEEGVSFRDTPEMDDSALQSGRSGAVYPVAGGMIEALRELGACKDVDCVAVCGIDSIWHTLKGLDPSRMDRPVFLEMLACEGGCINGPSSDKKRARLMQEQAIRRRHRSLLLQGVSGSVATDPVPLGQSLSPAVPLSVVADEQSLRIALERVGKYVWEDELNCGGCGYDTCREFAASMLEGRAEPDMCLSFLRKKAQRKANALLRCMPSGVVIADANLQVVECNRNFAAMIGSDTMTVYDARPGLEGANLERLVPFADLFRRVLATDEDYRCDMMRVGERLLNVTLFPIEPHQTVGGIVLDVTRSELRREYIAQRAREVIDRNMATVQEIACKLGEHMADTEILLRNIAEDYGERGRSENE</sequence>
<dbReference type="PROSITE" id="PS51379">
    <property type="entry name" value="4FE4S_FER_2"/>
    <property type="match status" value="2"/>
</dbReference>